<reference evidence="2" key="1">
    <citation type="journal article" date="2019" name="Mol. Ecol.">
        <title>Genome evolution and host-microbiome shifts correspond with intraspecific niche divergence within harmful algal bloom-forming Microcystis aeruginosa.</title>
        <authorList>
            <person name="Jackrel S.L."/>
            <person name="White J.D."/>
            <person name="Evans J.T."/>
            <person name="Buffin K."/>
            <person name="Hayden K."/>
            <person name="Sarnelle O."/>
            <person name="Denef V.J."/>
        </authorList>
    </citation>
    <scope>NUCLEOTIDE SEQUENCE</scope>
    <source>
        <strain evidence="2">G11-04</strain>
    </source>
</reference>
<organism evidence="2 3">
    <name type="scientific">Microcystis aeruginosa G11-04</name>
    <dbReference type="NCBI Taxonomy" id="2685956"/>
    <lineage>
        <taxon>Bacteria</taxon>
        <taxon>Bacillati</taxon>
        <taxon>Cyanobacteriota</taxon>
        <taxon>Cyanophyceae</taxon>
        <taxon>Oscillatoriophycideae</taxon>
        <taxon>Chroococcales</taxon>
        <taxon>Microcystaceae</taxon>
        <taxon>Microcystis</taxon>
    </lineage>
</organism>
<dbReference type="AlphaFoldDB" id="A0A966G0X4"/>
<feature type="domain" description="REase AHJR-like" evidence="1">
    <location>
        <begin position="7"/>
        <end position="104"/>
    </location>
</feature>
<sequence>MNSPKEIHDALMRRVAQRYEKEGYRVFIEPQRQTLPFNLGSYRPDLLAMKSENDGYIIEIKSNANRVSVDQFRELAETIAQHNGWRFLLVTGDDISLNESEQKSEKLLLSWEQIFTRKEKAEKLLSLGEIEGAFLAFWGIFEATMRKQAEQASIPIERFPTSSLIRHLYSQGELSIEQFDKTTELLTVRNQLVHGYQSQNLEKEVVELQKLVSELLELWHPK</sequence>
<gene>
    <name evidence="2" type="ORF">GPJ16_14815</name>
</gene>
<name>A0A966G0X4_MICAE</name>
<dbReference type="InterPro" id="IPR040902">
    <property type="entry name" value="AHJR-like"/>
</dbReference>
<dbReference type="Pfam" id="PF18743">
    <property type="entry name" value="AHJR-like"/>
    <property type="match status" value="1"/>
</dbReference>
<accession>A0A966G0X4</accession>
<comment type="caution">
    <text evidence="2">The sequence shown here is derived from an EMBL/GenBank/DDBJ whole genome shotgun (WGS) entry which is preliminary data.</text>
</comment>
<dbReference type="Proteomes" id="UP000799330">
    <property type="component" value="Unassembled WGS sequence"/>
</dbReference>
<protein>
    <recommendedName>
        <fullName evidence="1">REase AHJR-like domain-containing protein</fullName>
    </recommendedName>
</protein>
<evidence type="ECO:0000259" key="1">
    <source>
        <dbReference type="Pfam" id="PF18743"/>
    </source>
</evidence>
<evidence type="ECO:0000313" key="2">
    <source>
        <dbReference type="EMBL" id="NCS58129.1"/>
    </source>
</evidence>
<evidence type="ECO:0000313" key="3">
    <source>
        <dbReference type="Proteomes" id="UP000799330"/>
    </source>
</evidence>
<dbReference type="EMBL" id="JAADAI010000202">
    <property type="protein sequence ID" value="NCS58129.1"/>
    <property type="molecule type" value="Genomic_DNA"/>
</dbReference>
<proteinExistence type="predicted"/>